<gene>
    <name evidence="1" type="ORF">SDRG_08090</name>
</gene>
<dbReference type="OrthoDB" id="68755at2759"/>
<dbReference type="GO" id="GO:0017076">
    <property type="term" value="F:purine nucleotide binding"/>
    <property type="evidence" value="ECO:0007669"/>
    <property type="project" value="InterPro"/>
</dbReference>
<name>T0RV83_SAPDV</name>
<evidence type="ECO:0000313" key="2">
    <source>
        <dbReference type="Proteomes" id="UP000030762"/>
    </source>
</evidence>
<dbReference type="EMBL" id="JH767155">
    <property type="protein sequence ID" value="EQC34317.1"/>
    <property type="molecule type" value="Genomic_DNA"/>
</dbReference>
<protein>
    <submittedName>
        <fullName evidence="1">Uncharacterized protein</fullName>
    </submittedName>
</protein>
<dbReference type="eggNOG" id="ENOG502QR0T">
    <property type="taxonomic scope" value="Eukaryota"/>
</dbReference>
<sequence length="373" mass="39665">MMMSLRRLAVASSRRMSVRSLTAAPTPSVASILEPEMKLPRQFIADFPEEHEGNNFEVNWSLADDDVTPRHNCYRNRALANLAAVSGAFPLPIESSVALEEVHPVAFLGLWNDVTEELGHVSDLYVHDGAVGALAAVRTQIRVISDSPALAHALANLIVAVPTAKDPQTPRPILVVVQTNTKESTFAYNVDVNEDGFEQAKIVVRGNAVGLGQIQDAILKAKAQLDAEIPSNIALPCDVLTSADRASSTLVFNATAAWRSAQKDLHAAHGAIWHPEVGVTGAFEGAVVASSTVKPSKATALKRHKAFPLAVTKDLSVVRVPAATVVGHPTTAVVLGKQDKEVSVAEFVQLVNGSETLAAALEAHKTKCVTKKA</sequence>
<accession>T0RV83</accession>
<dbReference type="InterPro" id="IPR008210">
    <property type="entry name" value="PEP_carboxykinase_N"/>
</dbReference>
<dbReference type="GO" id="GO:0004611">
    <property type="term" value="F:phosphoenolpyruvate carboxykinase activity"/>
    <property type="evidence" value="ECO:0007669"/>
    <property type="project" value="InterPro"/>
</dbReference>
<dbReference type="Proteomes" id="UP000030762">
    <property type="component" value="Unassembled WGS sequence"/>
</dbReference>
<dbReference type="OMA" id="EFNWSLA"/>
<dbReference type="RefSeq" id="XP_008612179.1">
    <property type="nucleotide sequence ID" value="XM_008613957.1"/>
</dbReference>
<proteinExistence type="predicted"/>
<dbReference type="InParanoid" id="T0RV83"/>
<dbReference type="GeneID" id="19948817"/>
<dbReference type="GO" id="GO:0006094">
    <property type="term" value="P:gluconeogenesis"/>
    <property type="evidence" value="ECO:0007669"/>
    <property type="project" value="InterPro"/>
</dbReference>
<reference evidence="1 2" key="1">
    <citation type="submission" date="2012-04" db="EMBL/GenBank/DDBJ databases">
        <title>The Genome Sequence of Saprolegnia declina VS20.</title>
        <authorList>
            <consortium name="The Broad Institute Genome Sequencing Platform"/>
            <person name="Russ C."/>
            <person name="Nusbaum C."/>
            <person name="Tyler B."/>
            <person name="van West P."/>
            <person name="Dieguez-Uribeondo J."/>
            <person name="de Bruijn I."/>
            <person name="Tripathy S."/>
            <person name="Jiang R."/>
            <person name="Young S.K."/>
            <person name="Zeng Q."/>
            <person name="Gargeya S."/>
            <person name="Fitzgerald M."/>
            <person name="Haas B."/>
            <person name="Abouelleil A."/>
            <person name="Alvarado L."/>
            <person name="Arachchi H.M."/>
            <person name="Berlin A."/>
            <person name="Chapman S.B."/>
            <person name="Goldberg J."/>
            <person name="Griggs A."/>
            <person name="Gujja S."/>
            <person name="Hansen M."/>
            <person name="Howarth C."/>
            <person name="Imamovic A."/>
            <person name="Larimer J."/>
            <person name="McCowen C."/>
            <person name="Montmayeur A."/>
            <person name="Murphy C."/>
            <person name="Neiman D."/>
            <person name="Pearson M."/>
            <person name="Priest M."/>
            <person name="Roberts A."/>
            <person name="Saif S."/>
            <person name="Shea T."/>
            <person name="Sisk P."/>
            <person name="Sykes S."/>
            <person name="Wortman J."/>
            <person name="Nusbaum C."/>
            <person name="Birren B."/>
        </authorList>
    </citation>
    <scope>NUCLEOTIDE SEQUENCE [LARGE SCALE GENOMIC DNA]</scope>
    <source>
        <strain evidence="1 2">VS20</strain>
    </source>
</reference>
<dbReference type="SUPFAM" id="SSF68923">
    <property type="entry name" value="PEP carboxykinase N-terminal domain"/>
    <property type="match status" value="1"/>
</dbReference>
<dbReference type="STRING" id="1156394.T0RV83"/>
<dbReference type="AlphaFoldDB" id="T0RV83"/>
<keyword evidence="2" id="KW-1185">Reference proteome</keyword>
<evidence type="ECO:0000313" key="1">
    <source>
        <dbReference type="EMBL" id="EQC34317.1"/>
    </source>
</evidence>
<dbReference type="Gene3D" id="3.40.449.10">
    <property type="entry name" value="Phosphoenolpyruvate Carboxykinase, domain 1"/>
    <property type="match status" value="1"/>
</dbReference>
<organism evidence="1 2">
    <name type="scientific">Saprolegnia diclina (strain VS20)</name>
    <dbReference type="NCBI Taxonomy" id="1156394"/>
    <lineage>
        <taxon>Eukaryota</taxon>
        <taxon>Sar</taxon>
        <taxon>Stramenopiles</taxon>
        <taxon>Oomycota</taxon>
        <taxon>Saprolegniomycetes</taxon>
        <taxon>Saprolegniales</taxon>
        <taxon>Saprolegniaceae</taxon>
        <taxon>Saprolegnia</taxon>
    </lineage>
</organism>
<dbReference type="VEuPathDB" id="FungiDB:SDRG_08090"/>